<dbReference type="Gene3D" id="2.60.40.10">
    <property type="entry name" value="Immunoglobulins"/>
    <property type="match status" value="2"/>
</dbReference>
<dbReference type="InterPro" id="IPR026444">
    <property type="entry name" value="Secre_tail"/>
</dbReference>
<dbReference type="InterPro" id="IPR006047">
    <property type="entry name" value="GH13_cat_dom"/>
</dbReference>
<dbReference type="InterPro" id="IPR013783">
    <property type="entry name" value="Ig-like_fold"/>
</dbReference>
<dbReference type="SUPFAM" id="SSF81296">
    <property type="entry name" value="E set domains"/>
    <property type="match status" value="1"/>
</dbReference>
<dbReference type="Pfam" id="PF18962">
    <property type="entry name" value="Por_Secre_tail"/>
    <property type="match status" value="1"/>
</dbReference>
<reference evidence="3 4" key="1">
    <citation type="submission" date="2017-10" db="EMBL/GenBank/DDBJ databases">
        <title>Draft genome of Longimonas halophila.</title>
        <authorList>
            <person name="Goh K.M."/>
            <person name="Shamsir M.S."/>
            <person name="Lim S.W."/>
        </authorList>
    </citation>
    <scope>NUCLEOTIDE SEQUENCE [LARGE SCALE GENOMIC DNA]</scope>
    <source>
        <strain evidence="3 4">KCTC 42399</strain>
    </source>
</reference>
<dbReference type="PANTHER" id="PTHR43002">
    <property type="entry name" value="GLYCOGEN DEBRANCHING ENZYME"/>
    <property type="match status" value="1"/>
</dbReference>
<evidence type="ECO:0000313" key="4">
    <source>
        <dbReference type="Proteomes" id="UP000221024"/>
    </source>
</evidence>
<protein>
    <recommendedName>
        <fullName evidence="2">Glycosyl hydrolase family 13 catalytic domain-containing protein</fullName>
    </recommendedName>
</protein>
<evidence type="ECO:0000259" key="2">
    <source>
        <dbReference type="SMART" id="SM00642"/>
    </source>
</evidence>
<name>A0A2H3P180_9BACT</name>
<feature type="domain" description="Glycosyl hydrolase family 13 catalytic" evidence="2">
    <location>
        <begin position="455"/>
        <end position="826"/>
    </location>
</feature>
<gene>
    <name evidence="3" type="ORF">CRI93_06495</name>
</gene>
<dbReference type="Proteomes" id="UP000221024">
    <property type="component" value="Unassembled WGS sequence"/>
</dbReference>
<evidence type="ECO:0000256" key="1">
    <source>
        <dbReference type="ARBA" id="ARBA00008061"/>
    </source>
</evidence>
<dbReference type="InterPro" id="IPR014756">
    <property type="entry name" value="Ig_E-set"/>
</dbReference>
<evidence type="ECO:0000313" key="3">
    <source>
        <dbReference type="EMBL" id="PEN07626.1"/>
    </source>
</evidence>
<dbReference type="NCBIfam" id="TIGR04183">
    <property type="entry name" value="Por_Secre_tail"/>
    <property type="match status" value="1"/>
</dbReference>
<comment type="caution">
    <text evidence="3">The sequence shown here is derived from an EMBL/GenBank/DDBJ whole genome shotgun (WGS) entry which is preliminary data.</text>
</comment>
<dbReference type="InterPro" id="IPR017853">
    <property type="entry name" value="GH"/>
</dbReference>
<dbReference type="CDD" id="cd11350">
    <property type="entry name" value="AmyAc_4"/>
    <property type="match status" value="1"/>
</dbReference>
<proteinExistence type="inferred from homology"/>
<dbReference type="GO" id="GO:0005975">
    <property type="term" value="P:carbohydrate metabolic process"/>
    <property type="evidence" value="ECO:0007669"/>
    <property type="project" value="InterPro"/>
</dbReference>
<dbReference type="EMBL" id="PDEP01000005">
    <property type="protein sequence ID" value="PEN07626.1"/>
    <property type="molecule type" value="Genomic_DNA"/>
</dbReference>
<dbReference type="OrthoDB" id="9761875at2"/>
<organism evidence="3 4">
    <name type="scientific">Longimonas halophila</name>
    <dbReference type="NCBI Taxonomy" id="1469170"/>
    <lineage>
        <taxon>Bacteria</taxon>
        <taxon>Pseudomonadati</taxon>
        <taxon>Rhodothermota</taxon>
        <taxon>Rhodothermia</taxon>
        <taxon>Rhodothermales</taxon>
        <taxon>Salisaetaceae</taxon>
        <taxon>Longimonas</taxon>
    </lineage>
</organism>
<keyword evidence="4" id="KW-1185">Reference proteome</keyword>
<dbReference type="Gene3D" id="2.60.40.4070">
    <property type="match status" value="1"/>
</dbReference>
<dbReference type="SMART" id="SM00642">
    <property type="entry name" value="Aamy"/>
    <property type="match status" value="1"/>
</dbReference>
<sequence>MRRPCLQCTSSCAQQSTMQRWLRIRPIINCSVMLHAGLPPQNELVAMLSSTTSRAVSFMAVLLLWGMATVGAHAQISTDPAVPTVNNPVTVQFDASGTPLAGFSGDIYAHTGVTTDQSDPEWTCVKNHWPTSDDFEGERADTRLTEVGDDQYELQIDDIRAYYNDNETGCALGENEVIQTMNFVFRDADGETQTDDLFVELGDPDATLSLAITNPQVPDLNPLIVDNGETVTIEAEAVESGEELEEMTLSLDGEVQTSTTETMLSYPLTFNTSGTRTLEVTARGTNGTEVTEGFDVVVAPEMADEARPTGIEDGITYTSNTSVTLSMYGPGKEHVYVIGDFNDWTVSNDYAMTRDPSGEESGGQEHWWITIDGLEPGQEYRFQYLIDGEIRMSDPFSAKVLSPEDSFIDDTTYPDLIPYPEEETNGMVSVLETGQPEFDFTEFERPDPDELVVYELLLRDFVEESTYSTLTDTLDYLDNLGVNAIELMPVSNFDGNLSWGYNPNHHLALDKSYGPPEDFKQFIDEAHQRGIAVILDVVYNHATNRSPLIQVGVDELRGPGHAFNVFNHLNHDHPYIQYWVDRANEHWLTEYNIDGYRFDLTKGFVANDLVANDVNAFNSERVENLRRMATEAWQVDSEAYLIMEHFQRDEELQLATHERNRGRQGMMFWNGMSGAYGESAMGYLNSGSNLSGAYHPNTGLDPAVGNAVTYMESHDQQWLMRKMKEFGNANDDGSYDTTELEVALERQKLMGGFFLTIPGPRMLWQFGELGYGWGPDECLKPGGGGNGDCSAGDPGRTAPKPVRWAYNEDPDRRAVYETWAALLNLRQEFAPFEALGSVEQLDVTGSDTIRRITLTDGEQQAYVIGNFGLTSQEVPLNMPATGTWYDFFPGTQAEITSSNQNATVELQPSEFHVFTNEPVDFPAQDWTGYGALVRDQLTVSIDRGFGGAPESAANYRLVALPGDVETALGETVSGRNERDWQAYWDDGSEDDFLVRFDASDTFTFRSGRGFWLTSRENWTYEAEVNALALDESGTTTIPLHEGWNIISNPLATDVSWSEVDAANSGTLNPAWSFDGAFSESSTFGSATSGTAYYFLNDDADRNALTIPGSNASAATVAESRSDEDAASMLELAASPASSTVSEGPTSTVRMGVQADADPVAAPPTSFEAVSLRIRPSETRTTRTERTRLYMADARALTGDGETFKVELSAATAGDFMLHARDLSAAHGYEVAVIDPANDATYDLRTNERIRLTLGDEETRTLQVAVGTESYVDGQTRELLPTELTLSVYPNPVRSQATMAYTLPEAKDVRLEVYDMLGRRVQVVEDRNREAGTYEVPFNVQDMASGVYFGRLQVDGETRTKKITVVR</sequence>
<dbReference type="Gene3D" id="3.20.20.80">
    <property type="entry name" value="Glycosidases"/>
    <property type="match status" value="1"/>
</dbReference>
<dbReference type="SUPFAM" id="SSF51445">
    <property type="entry name" value="(Trans)glycosidases"/>
    <property type="match status" value="1"/>
</dbReference>
<comment type="similarity">
    <text evidence="1">Belongs to the glycosyl hydrolase 13 family.</text>
</comment>
<accession>A0A2H3P180</accession>
<dbReference type="Pfam" id="PF00128">
    <property type="entry name" value="Alpha-amylase"/>
    <property type="match status" value="1"/>
</dbReference>